<proteinExistence type="inferred from homology"/>
<dbReference type="Gene3D" id="3.90.245.10">
    <property type="entry name" value="Ribonucleoside hydrolase-like"/>
    <property type="match status" value="1"/>
</dbReference>
<sequence>MAKLFAAVAPGTPLRSGALESPPSSLCSRSERDTRGSAARGARDGAAAAPEAELHGASRSSPLLHTEHEFLTIAQNRRELGASTQHGMLRTCRSRLRRRLIGAMSRGAARAAAASDAFSHLRPRTVVLITDPGPDPDDTIALLLATSLHLQERIVLAAVICNGGGVHPLTGLKESRNRAALARSILDYFDLRDIPVGIGHQTGTDHRPLQHEYAFPGYAKVDDARLTDAQALLAETLRSVAPRSLTVVVLSALSDVAALVRAHAELVASKVECISVMGGVELEPDGAVRMAAAPVFLRPDQAANNLFDMEAAAHVYSWCVANGVPLRVVSRAAVPNIPMRIVRAFASNNPHDPVLRYLKNASELGLVGLWRRICRGEVPNRDRRWFFLTFCGVSPAEYESLRADELGENFPIARRLDGTVKSYDVVALLLALHDPADEGQELFAFEQACVRIDAQPKRPPVDHYFFVQPTHLAPSNIVIEHLTLVYTFVVSLGKWSVQARLQQARQVLAESGAMLKHLIRQGHNGWVMCGTPCIVNARECICSGSFDGTVRLWDVWTGACVKVLNQGAPRLPGAPALSASDEPSPPVAGSPGPAAAAPAAGARRSTLGALRACVGLGAAPPSVAVPEPTPIASIAKSPSRADTDASLFFYGLNNGSVQVWNVHDDGETSVLVLRDEHHAHPSQVTALLLVDADQSLLSAGGSDDNDRSGGLNEVLQWNLKFSIVVARYRAHTKWIRSLVGSADGRTFYSCSNDGTVCRWPVLPTSTRVARAAAVISPELVIRPRPVPYLAVQDPLRNEWIRSIALTDSGLTLFSAGNDRTLRRWNTQTGEQEKIYLGHENKLACVDVPRGPHPLFVFSGSNDGFIFQWSIARALILTKIECRTAITFINLSTDNLVCTHTRREDGSIAQEFRVRLFSGHYDTTVMMWETSVVVDEQNEPGCSQHAHSAGVLNSARMSLCPSQHSLGRSSPPAARAAPMMPALEGASSADQLLPYTKRLAHDAPRGGAAARADGDGGDVRPSSRRSTAQVAPPGGTDAQCKTMPRSSAVKFSNIPISSVLTATLDGPMVTFSAVLYALSHDTWDATGVAAIRRASDAVMFGIENFVGDSSAFSTFLSIYWVMVGFAALSIVLFVSRAHERCVYALRSVETVYDTDYKNKGATKVVYSTRSGRALYYFERFLVYFIIMLGGAGFFMISRYLLKVIECVDGQWDLQPALPCYAPEHVRYLIISGVLFPFYIVVACRMSASYNDVTYLSQVEGALPPSSRKLRELFTFWGSTVVKRAGWWTRHPVHGWKFGLTGRLSILVNWVADLLIEQQEEMHGSSRWVSVALWLSSAFLLLRLTIAYQPMAEPFSCKVLVVFRGFIVVAYVELAVMNVLNMALVAGGLYGGRDEYLNASRNISMIVWAVATLLSVPLLWRLASRVQWEAGSLTAKQLASMDERRTQLKATDANGGSVSRLLRTRIGSVIGGTPGPGGDRRVSDLPNACGGGALVSRIARKASLGAAMSASSGSSAQVAPHRAPARPARQSDAGRGAGRGAFDAVSPQPSSAIAPASSCAGGMRIVGAVPPIAKLVAPEDDAGTGKPTPTLPSAGARIGPTSAEQGSVAQLGDGGELQGEANAADATEAPPPNAGPLDSATTIAQPPHTPSTRSDGEERGSATSPNVARRGEHAGAA</sequence>
<comment type="similarity">
    <text evidence="1">Belongs to the IUNH family.</text>
</comment>
<feature type="compositionally biased region" description="Low complexity" evidence="5">
    <location>
        <begin position="1538"/>
        <end position="1553"/>
    </location>
</feature>
<feature type="domain" description="Inosine/uridine-preferring nucleoside hydrolase" evidence="7">
    <location>
        <begin position="128"/>
        <end position="336"/>
    </location>
</feature>
<dbReference type="Gene3D" id="2.130.10.10">
    <property type="entry name" value="YVTN repeat-like/Quinoprotein amine dehydrogenase"/>
    <property type="match status" value="3"/>
</dbReference>
<dbReference type="GO" id="GO:0016799">
    <property type="term" value="F:hydrolase activity, hydrolyzing N-glycosyl compounds"/>
    <property type="evidence" value="ECO:0007669"/>
    <property type="project" value="InterPro"/>
</dbReference>
<evidence type="ECO:0000313" key="9">
    <source>
        <dbReference type="Proteomes" id="UP000751190"/>
    </source>
</evidence>
<feature type="transmembrane region" description="Helical" evidence="6">
    <location>
        <begin position="1226"/>
        <end position="1246"/>
    </location>
</feature>
<keyword evidence="6" id="KW-0812">Transmembrane</keyword>
<dbReference type="SUPFAM" id="SSF53590">
    <property type="entry name" value="Nucleoside hydrolase"/>
    <property type="match status" value="1"/>
</dbReference>
<feature type="compositionally biased region" description="Low complexity" evidence="5">
    <location>
        <begin position="589"/>
        <end position="600"/>
    </location>
</feature>
<feature type="repeat" description="WD" evidence="4">
    <location>
        <begin position="541"/>
        <end position="563"/>
    </location>
</feature>
<feature type="transmembrane region" description="Helical" evidence="6">
    <location>
        <begin position="1326"/>
        <end position="1344"/>
    </location>
</feature>
<dbReference type="PANTHER" id="PTHR19848:SF8">
    <property type="entry name" value="F-BOX AND WD REPEAT DOMAIN CONTAINING 7"/>
    <property type="match status" value="1"/>
</dbReference>
<feature type="repeat" description="WD" evidence="4">
    <location>
        <begin position="800"/>
        <end position="834"/>
    </location>
</feature>
<feature type="transmembrane region" description="Helical" evidence="6">
    <location>
        <begin position="1117"/>
        <end position="1136"/>
    </location>
</feature>
<dbReference type="InterPro" id="IPR036322">
    <property type="entry name" value="WD40_repeat_dom_sf"/>
</dbReference>
<evidence type="ECO:0000256" key="6">
    <source>
        <dbReference type="SAM" id="Phobius"/>
    </source>
</evidence>
<name>A0A8J6CA26_DIALT</name>
<feature type="region of interest" description="Disordered" evidence="5">
    <location>
        <begin position="574"/>
        <end position="600"/>
    </location>
</feature>
<keyword evidence="2 4" id="KW-0853">WD repeat</keyword>
<gene>
    <name evidence="8" type="ORF">KFE25_000453</name>
</gene>
<feature type="transmembrane region" description="Helical" evidence="6">
    <location>
        <begin position="1179"/>
        <end position="1200"/>
    </location>
</feature>
<dbReference type="Pfam" id="PF01156">
    <property type="entry name" value="IU_nuc_hydro"/>
    <property type="match status" value="1"/>
</dbReference>
<feature type="transmembrane region" description="Helical" evidence="6">
    <location>
        <begin position="1364"/>
        <end position="1389"/>
    </location>
</feature>
<feature type="compositionally biased region" description="Low complexity" evidence="5">
    <location>
        <begin position="36"/>
        <end position="57"/>
    </location>
</feature>
<dbReference type="EMBL" id="JAGTXO010000006">
    <property type="protein sequence ID" value="KAG8467137.1"/>
    <property type="molecule type" value="Genomic_DNA"/>
</dbReference>
<keyword evidence="9" id="KW-1185">Reference proteome</keyword>
<organism evidence="8 9">
    <name type="scientific">Diacronema lutheri</name>
    <name type="common">Unicellular marine alga</name>
    <name type="synonym">Monochrysis lutheri</name>
    <dbReference type="NCBI Taxonomy" id="2081491"/>
    <lineage>
        <taxon>Eukaryota</taxon>
        <taxon>Haptista</taxon>
        <taxon>Haptophyta</taxon>
        <taxon>Pavlovophyceae</taxon>
        <taxon>Pavlovales</taxon>
        <taxon>Pavlovaceae</taxon>
        <taxon>Diacronema</taxon>
    </lineage>
</organism>
<feature type="compositionally biased region" description="Low complexity" evidence="5">
    <location>
        <begin position="1509"/>
        <end position="1526"/>
    </location>
</feature>
<evidence type="ECO:0000256" key="3">
    <source>
        <dbReference type="ARBA" id="ARBA00022737"/>
    </source>
</evidence>
<evidence type="ECO:0000256" key="1">
    <source>
        <dbReference type="ARBA" id="ARBA00009176"/>
    </source>
</evidence>
<dbReference type="SMART" id="SM00320">
    <property type="entry name" value="WD40"/>
    <property type="match status" value="4"/>
</dbReference>
<evidence type="ECO:0000256" key="5">
    <source>
        <dbReference type="SAM" id="MobiDB-lite"/>
    </source>
</evidence>
<feature type="transmembrane region" description="Helical" evidence="6">
    <location>
        <begin position="1401"/>
        <end position="1421"/>
    </location>
</feature>
<dbReference type="OrthoDB" id="674604at2759"/>
<dbReference type="SUPFAM" id="SSF50978">
    <property type="entry name" value="WD40 repeat-like"/>
    <property type="match status" value="1"/>
</dbReference>
<feature type="region of interest" description="Disordered" evidence="5">
    <location>
        <begin position="13"/>
        <end position="61"/>
    </location>
</feature>
<dbReference type="InterPro" id="IPR015943">
    <property type="entry name" value="WD40/YVTN_repeat-like_dom_sf"/>
</dbReference>
<dbReference type="PANTHER" id="PTHR19848">
    <property type="entry name" value="WD40 REPEAT PROTEIN"/>
    <property type="match status" value="1"/>
</dbReference>
<feature type="region of interest" description="Disordered" evidence="5">
    <location>
        <begin position="1575"/>
        <end position="1675"/>
    </location>
</feature>
<dbReference type="InterPro" id="IPR036452">
    <property type="entry name" value="Ribo_hydro-like"/>
</dbReference>
<dbReference type="Pfam" id="PF00400">
    <property type="entry name" value="WD40"/>
    <property type="match status" value="2"/>
</dbReference>
<keyword evidence="6" id="KW-1133">Transmembrane helix</keyword>
<evidence type="ECO:0000256" key="2">
    <source>
        <dbReference type="ARBA" id="ARBA00022574"/>
    </source>
</evidence>
<evidence type="ECO:0000259" key="7">
    <source>
        <dbReference type="Pfam" id="PF01156"/>
    </source>
</evidence>
<feature type="repeat" description="WD" evidence="4">
    <location>
        <begin position="728"/>
        <end position="759"/>
    </location>
</feature>
<evidence type="ECO:0000313" key="8">
    <source>
        <dbReference type="EMBL" id="KAG8467137.1"/>
    </source>
</evidence>
<feature type="region of interest" description="Disordered" evidence="5">
    <location>
        <begin position="1509"/>
        <end position="1553"/>
    </location>
</feature>
<evidence type="ECO:0000256" key="4">
    <source>
        <dbReference type="PROSITE-ProRule" id="PRU00221"/>
    </source>
</evidence>
<comment type="caution">
    <text evidence="8">The sequence shown here is derived from an EMBL/GenBank/DDBJ whole genome shotgun (WGS) entry which is preliminary data.</text>
</comment>
<keyword evidence="6" id="KW-0472">Membrane</keyword>
<dbReference type="PROSITE" id="PS50082">
    <property type="entry name" value="WD_REPEATS_2"/>
    <property type="match status" value="3"/>
</dbReference>
<accession>A0A8J6CA26</accession>
<protein>
    <recommendedName>
        <fullName evidence="7">Inosine/uridine-preferring nucleoside hydrolase domain-containing protein</fullName>
    </recommendedName>
</protein>
<feature type="region of interest" description="Disordered" evidence="5">
    <location>
        <begin position="999"/>
        <end position="1040"/>
    </location>
</feature>
<dbReference type="InterPro" id="IPR001680">
    <property type="entry name" value="WD40_rpt"/>
</dbReference>
<reference evidence="8" key="1">
    <citation type="submission" date="2021-05" db="EMBL/GenBank/DDBJ databases">
        <title>The genome of the haptophyte Pavlova lutheri (Diacronema luteri, Pavlovales) - a model for lipid biosynthesis in eukaryotic algae.</title>
        <authorList>
            <person name="Hulatt C.J."/>
            <person name="Posewitz M.C."/>
        </authorList>
    </citation>
    <scope>NUCLEOTIDE SEQUENCE</scope>
    <source>
        <strain evidence="8">NIVA-4/92</strain>
    </source>
</reference>
<keyword evidence="3" id="KW-0677">Repeat</keyword>
<dbReference type="Proteomes" id="UP000751190">
    <property type="component" value="Unassembled WGS sequence"/>
</dbReference>
<dbReference type="InterPro" id="IPR001910">
    <property type="entry name" value="Inosine/uridine_hydrolase_dom"/>
</dbReference>